<evidence type="ECO:0000256" key="1">
    <source>
        <dbReference type="SAM" id="MobiDB-lite"/>
    </source>
</evidence>
<feature type="compositionally biased region" description="Basic residues" evidence="1">
    <location>
        <begin position="237"/>
        <end position="248"/>
    </location>
</feature>
<gene>
    <name evidence="2" type="ORF">EVAR_46312_1</name>
</gene>
<proteinExistence type="predicted"/>
<keyword evidence="3" id="KW-1185">Reference proteome</keyword>
<accession>A0A4C1Y0S6</accession>
<sequence>MRSEFAGLRLQLDYIFCQSSRPDTIFIFRRLARVCDTILAINQRCQLQARYRRIGARRCGQRRARRARRTPGGASYFAGLFELKARGKHKHLAVDCSGRRPNEMWTPLQRERDRPACRRRGAGISLGFGRRSRCATIVYDLFRQFLTIGARDAQKCNSQYSGGVGRGAGGGGRPSRARFLPRRYRAISRRRSASLFWNNSSKFRRKLLFQRTRCTRKADFYFNEPVSSRPPRPARAASRRRRRAAPNK</sequence>
<organism evidence="2 3">
    <name type="scientific">Eumeta variegata</name>
    <name type="common">Bagworm moth</name>
    <name type="synonym">Eumeta japonica</name>
    <dbReference type="NCBI Taxonomy" id="151549"/>
    <lineage>
        <taxon>Eukaryota</taxon>
        <taxon>Metazoa</taxon>
        <taxon>Ecdysozoa</taxon>
        <taxon>Arthropoda</taxon>
        <taxon>Hexapoda</taxon>
        <taxon>Insecta</taxon>
        <taxon>Pterygota</taxon>
        <taxon>Neoptera</taxon>
        <taxon>Endopterygota</taxon>
        <taxon>Lepidoptera</taxon>
        <taxon>Glossata</taxon>
        <taxon>Ditrysia</taxon>
        <taxon>Tineoidea</taxon>
        <taxon>Psychidae</taxon>
        <taxon>Oiketicinae</taxon>
        <taxon>Eumeta</taxon>
    </lineage>
</organism>
<reference evidence="2 3" key="1">
    <citation type="journal article" date="2019" name="Commun. Biol.">
        <title>The bagworm genome reveals a unique fibroin gene that provides high tensile strength.</title>
        <authorList>
            <person name="Kono N."/>
            <person name="Nakamura H."/>
            <person name="Ohtoshi R."/>
            <person name="Tomita M."/>
            <person name="Numata K."/>
            <person name="Arakawa K."/>
        </authorList>
    </citation>
    <scope>NUCLEOTIDE SEQUENCE [LARGE SCALE GENOMIC DNA]</scope>
</reference>
<dbReference type="AlphaFoldDB" id="A0A4C1Y0S6"/>
<dbReference type="Proteomes" id="UP000299102">
    <property type="component" value="Unassembled WGS sequence"/>
</dbReference>
<protein>
    <submittedName>
        <fullName evidence="2">Uncharacterized protein</fullName>
    </submittedName>
</protein>
<feature type="region of interest" description="Disordered" evidence="1">
    <location>
        <begin position="225"/>
        <end position="248"/>
    </location>
</feature>
<evidence type="ECO:0000313" key="2">
    <source>
        <dbReference type="EMBL" id="GBP68149.1"/>
    </source>
</evidence>
<name>A0A4C1Y0S6_EUMVA</name>
<comment type="caution">
    <text evidence="2">The sequence shown here is derived from an EMBL/GenBank/DDBJ whole genome shotgun (WGS) entry which is preliminary data.</text>
</comment>
<dbReference type="EMBL" id="BGZK01001002">
    <property type="protein sequence ID" value="GBP68149.1"/>
    <property type="molecule type" value="Genomic_DNA"/>
</dbReference>
<evidence type="ECO:0000313" key="3">
    <source>
        <dbReference type="Proteomes" id="UP000299102"/>
    </source>
</evidence>